<evidence type="ECO:0000256" key="9">
    <source>
        <dbReference type="ARBA" id="ARBA00023160"/>
    </source>
</evidence>
<evidence type="ECO:0000256" key="5">
    <source>
        <dbReference type="ARBA" id="ARBA00022832"/>
    </source>
</evidence>
<name>A0AAQ4F029_AMBAM</name>
<dbReference type="GO" id="GO:0019367">
    <property type="term" value="P:fatty acid elongation, saturated fatty acid"/>
    <property type="evidence" value="ECO:0007669"/>
    <property type="project" value="TreeGrafter"/>
</dbReference>
<evidence type="ECO:0000256" key="8">
    <source>
        <dbReference type="ARBA" id="ARBA00023136"/>
    </source>
</evidence>
<feature type="transmembrane region" description="Helical" evidence="10">
    <location>
        <begin position="29"/>
        <end position="46"/>
    </location>
</feature>
<proteinExistence type="inferred from homology"/>
<feature type="transmembrane region" description="Helical" evidence="10">
    <location>
        <begin position="236"/>
        <end position="254"/>
    </location>
</feature>
<evidence type="ECO:0000256" key="4">
    <source>
        <dbReference type="ARBA" id="ARBA00022692"/>
    </source>
</evidence>
<dbReference type="GO" id="GO:0005789">
    <property type="term" value="C:endoplasmic reticulum membrane"/>
    <property type="evidence" value="ECO:0007669"/>
    <property type="project" value="TreeGrafter"/>
</dbReference>
<dbReference type="AlphaFoldDB" id="A0AAQ4F029"/>
<dbReference type="PANTHER" id="PTHR11157:SF69">
    <property type="entry name" value="ELONGATION OF VERY LONG CHAIN FATTY ACIDS PROTEIN 7"/>
    <property type="match status" value="1"/>
</dbReference>
<keyword evidence="12" id="KW-1185">Reference proteome</keyword>
<feature type="transmembrane region" description="Helical" evidence="10">
    <location>
        <begin position="67"/>
        <end position="86"/>
    </location>
</feature>
<protein>
    <recommendedName>
        <fullName evidence="10">Elongation of very long chain fatty acids protein</fullName>
        <ecNumber evidence="10">2.3.1.199</ecNumber>
    </recommendedName>
    <alternativeName>
        <fullName evidence="10">Very-long-chain 3-oxoacyl-CoA synthase</fullName>
    </alternativeName>
</protein>
<keyword evidence="8 10" id="KW-0472">Membrane</keyword>
<dbReference type="GO" id="GO:0034625">
    <property type="term" value="P:fatty acid elongation, monounsaturated fatty acid"/>
    <property type="evidence" value="ECO:0007669"/>
    <property type="project" value="TreeGrafter"/>
</dbReference>
<dbReference type="GO" id="GO:0009922">
    <property type="term" value="F:fatty acid elongase activity"/>
    <property type="evidence" value="ECO:0007669"/>
    <property type="project" value="UniProtKB-EC"/>
</dbReference>
<keyword evidence="2 10" id="KW-0444">Lipid biosynthesis</keyword>
<gene>
    <name evidence="11" type="ORF">V5799_018588</name>
</gene>
<evidence type="ECO:0000256" key="1">
    <source>
        <dbReference type="ARBA" id="ARBA00004141"/>
    </source>
</evidence>
<organism evidence="11 12">
    <name type="scientific">Amblyomma americanum</name>
    <name type="common">Lone star tick</name>
    <dbReference type="NCBI Taxonomy" id="6943"/>
    <lineage>
        <taxon>Eukaryota</taxon>
        <taxon>Metazoa</taxon>
        <taxon>Ecdysozoa</taxon>
        <taxon>Arthropoda</taxon>
        <taxon>Chelicerata</taxon>
        <taxon>Arachnida</taxon>
        <taxon>Acari</taxon>
        <taxon>Parasitiformes</taxon>
        <taxon>Ixodida</taxon>
        <taxon>Ixodoidea</taxon>
        <taxon>Ixodidae</taxon>
        <taxon>Amblyomminae</taxon>
        <taxon>Amblyomma</taxon>
    </lineage>
</organism>
<evidence type="ECO:0000256" key="6">
    <source>
        <dbReference type="ARBA" id="ARBA00022989"/>
    </source>
</evidence>
<dbReference type="GO" id="GO:0042761">
    <property type="term" value="P:very long-chain fatty acid biosynthetic process"/>
    <property type="evidence" value="ECO:0007669"/>
    <property type="project" value="TreeGrafter"/>
</dbReference>
<comment type="caution">
    <text evidence="11">The sequence shown here is derived from an EMBL/GenBank/DDBJ whole genome shotgun (WGS) entry which is preliminary data.</text>
</comment>
<dbReference type="GO" id="GO:0034626">
    <property type="term" value="P:fatty acid elongation, polyunsaturated fatty acid"/>
    <property type="evidence" value="ECO:0007669"/>
    <property type="project" value="TreeGrafter"/>
</dbReference>
<keyword evidence="7 10" id="KW-0443">Lipid metabolism</keyword>
<feature type="transmembrane region" description="Helical" evidence="10">
    <location>
        <begin position="114"/>
        <end position="133"/>
    </location>
</feature>
<keyword evidence="6 10" id="KW-1133">Transmembrane helix</keyword>
<dbReference type="EC" id="2.3.1.199" evidence="10"/>
<sequence length="287" mass="32800">MTGFQGIAAAFSGTCDPRAETWLLMGNPIPLLLLLLGYVLFASWWAPRLMAHRDPLPVRRLVQVYNLLMVLWNGYFVVTFMRQSYFHEDEKKRYSWLCQGADFSSEGLPLLTTTWWFLVMKIAELLDTVTFVLTKNFGHISTLHVFHHASVVAVVWTLVQTGVQGQNVLPMAFNALVHVIMYTYYFLTTLGPEVRKRLWWKRYLTLFQMAQLASFVIFGTVPLFVDCGFPRPMSAIIIGEPAVLLVMFSAFYPTRSLPMTCRREKGLIGKFSVKLSTLSFGVILYEG</sequence>
<dbReference type="Pfam" id="PF01151">
    <property type="entry name" value="ELO"/>
    <property type="match status" value="1"/>
</dbReference>
<comment type="subcellular location">
    <subcellularLocation>
        <location evidence="1">Membrane</location>
        <topology evidence="1">Multi-pass membrane protein</topology>
    </subcellularLocation>
</comment>
<evidence type="ECO:0000256" key="3">
    <source>
        <dbReference type="ARBA" id="ARBA00022679"/>
    </source>
</evidence>
<keyword evidence="4 10" id="KW-0812">Transmembrane</keyword>
<evidence type="ECO:0000256" key="7">
    <source>
        <dbReference type="ARBA" id="ARBA00023098"/>
    </source>
</evidence>
<keyword evidence="3 10" id="KW-0808">Transferase</keyword>
<evidence type="ECO:0000313" key="11">
    <source>
        <dbReference type="EMBL" id="KAK8780073.1"/>
    </source>
</evidence>
<evidence type="ECO:0000313" key="12">
    <source>
        <dbReference type="Proteomes" id="UP001321473"/>
    </source>
</evidence>
<keyword evidence="5 10" id="KW-0276">Fatty acid metabolism</keyword>
<evidence type="ECO:0000256" key="2">
    <source>
        <dbReference type="ARBA" id="ARBA00022516"/>
    </source>
</evidence>
<dbReference type="GO" id="GO:0030148">
    <property type="term" value="P:sphingolipid biosynthetic process"/>
    <property type="evidence" value="ECO:0007669"/>
    <property type="project" value="TreeGrafter"/>
</dbReference>
<reference evidence="11 12" key="1">
    <citation type="journal article" date="2023" name="Arcadia Sci">
        <title>De novo assembly of a long-read Amblyomma americanum tick genome.</title>
        <authorList>
            <person name="Chou S."/>
            <person name="Poskanzer K.E."/>
            <person name="Rollins M."/>
            <person name="Thuy-Boun P.S."/>
        </authorList>
    </citation>
    <scope>NUCLEOTIDE SEQUENCE [LARGE SCALE GENOMIC DNA]</scope>
    <source>
        <strain evidence="11">F_SG_1</strain>
        <tissue evidence="11">Salivary glands</tissue>
    </source>
</reference>
<evidence type="ECO:0000256" key="10">
    <source>
        <dbReference type="RuleBase" id="RU361115"/>
    </source>
</evidence>
<feature type="transmembrane region" description="Helical" evidence="10">
    <location>
        <begin position="171"/>
        <end position="191"/>
    </location>
</feature>
<comment type="similarity">
    <text evidence="10">Belongs to the ELO family.</text>
</comment>
<dbReference type="Proteomes" id="UP001321473">
    <property type="component" value="Unassembled WGS sequence"/>
</dbReference>
<feature type="transmembrane region" description="Helical" evidence="10">
    <location>
        <begin position="140"/>
        <end position="159"/>
    </location>
</feature>
<keyword evidence="9 10" id="KW-0275">Fatty acid biosynthesis</keyword>
<dbReference type="EMBL" id="JARKHS020009213">
    <property type="protein sequence ID" value="KAK8780073.1"/>
    <property type="molecule type" value="Genomic_DNA"/>
</dbReference>
<feature type="transmembrane region" description="Helical" evidence="10">
    <location>
        <begin position="203"/>
        <end position="224"/>
    </location>
</feature>
<dbReference type="InterPro" id="IPR002076">
    <property type="entry name" value="ELO_fam"/>
</dbReference>
<dbReference type="PANTHER" id="PTHR11157">
    <property type="entry name" value="FATTY ACID ACYL TRANSFERASE-RELATED"/>
    <property type="match status" value="1"/>
</dbReference>
<comment type="catalytic activity">
    <reaction evidence="10">
        <text>a very-long-chain acyl-CoA + malonyl-CoA + H(+) = a very-long-chain 3-oxoacyl-CoA + CO2 + CoA</text>
        <dbReference type="Rhea" id="RHEA:32727"/>
        <dbReference type="ChEBI" id="CHEBI:15378"/>
        <dbReference type="ChEBI" id="CHEBI:16526"/>
        <dbReference type="ChEBI" id="CHEBI:57287"/>
        <dbReference type="ChEBI" id="CHEBI:57384"/>
        <dbReference type="ChEBI" id="CHEBI:90725"/>
        <dbReference type="ChEBI" id="CHEBI:90736"/>
        <dbReference type="EC" id="2.3.1.199"/>
    </reaction>
</comment>
<accession>A0AAQ4F029</accession>